<feature type="compositionally biased region" description="Basic residues" evidence="2">
    <location>
        <begin position="18"/>
        <end position="27"/>
    </location>
</feature>
<gene>
    <name evidence="4" type="ORF">GCM10009854_49580</name>
</gene>
<name>A0ABN3GY40_9PSEU</name>
<feature type="compositionally biased region" description="Basic and acidic residues" evidence="2">
    <location>
        <begin position="969"/>
        <end position="991"/>
    </location>
</feature>
<feature type="compositionally biased region" description="Basic and acidic residues" evidence="2">
    <location>
        <begin position="1723"/>
        <end position="1806"/>
    </location>
</feature>
<feature type="compositionally biased region" description="Basic and acidic residues" evidence="2">
    <location>
        <begin position="660"/>
        <end position="675"/>
    </location>
</feature>
<feature type="compositionally biased region" description="Basic and acidic residues" evidence="2">
    <location>
        <begin position="1668"/>
        <end position="1706"/>
    </location>
</feature>
<dbReference type="RefSeq" id="WP_344137934.1">
    <property type="nucleotide sequence ID" value="NZ_BAAARA010000025.1"/>
</dbReference>
<feature type="compositionally biased region" description="Basic and acidic residues" evidence="2">
    <location>
        <begin position="418"/>
        <end position="432"/>
    </location>
</feature>
<dbReference type="InterPro" id="IPR016024">
    <property type="entry name" value="ARM-type_fold"/>
</dbReference>
<feature type="compositionally biased region" description="Basic and acidic residues" evidence="2">
    <location>
        <begin position="1229"/>
        <end position="1277"/>
    </location>
</feature>
<evidence type="ECO:0000259" key="3">
    <source>
        <dbReference type="Pfam" id="PF13699"/>
    </source>
</evidence>
<evidence type="ECO:0000256" key="1">
    <source>
        <dbReference type="SAM" id="Coils"/>
    </source>
</evidence>
<feature type="compositionally biased region" description="Basic and acidic residues" evidence="2">
    <location>
        <begin position="519"/>
        <end position="534"/>
    </location>
</feature>
<evidence type="ECO:0000313" key="5">
    <source>
        <dbReference type="Proteomes" id="UP001501218"/>
    </source>
</evidence>
<proteinExistence type="predicted"/>
<feature type="compositionally biased region" description="Low complexity" evidence="2">
    <location>
        <begin position="806"/>
        <end position="815"/>
    </location>
</feature>
<dbReference type="Proteomes" id="UP001501218">
    <property type="component" value="Unassembled WGS sequence"/>
</dbReference>
<evidence type="ECO:0000313" key="4">
    <source>
        <dbReference type="EMBL" id="GAA2363934.1"/>
    </source>
</evidence>
<feature type="compositionally biased region" description="Basic and acidic residues" evidence="2">
    <location>
        <begin position="1160"/>
        <end position="1188"/>
    </location>
</feature>
<keyword evidence="5" id="KW-1185">Reference proteome</keyword>
<feature type="compositionally biased region" description="Basic and acidic residues" evidence="2">
    <location>
        <begin position="1062"/>
        <end position="1094"/>
    </location>
</feature>
<feature type="compositionally biased region" description="Basic and acidic residues" evidence="2">
    <location>
        <begin position="1814"/>
        <end position="1912"/>
    </location>
</feature>
<dbReference type="EMBL" id="BAAARA010000025">
    <property type="protein sequence ID" value="GAA2363934.1"/>
    <property type="molecule type" value="Genomic_DNA"/>
</dbReference>
<feature type="compositionally biased region" description="Basic and acidic residues" evidence="2">
    <location>
        <begin position="1920"/>
        <end position="1937"/>
    </location>
</feature>
<feature type="region of interest" description="Disordered" evidence="2">
    <location>
        <begin position="141"/>
        <end position="164"/>
    </location>
</feature>
<feature type="compositionally biased region" description="Low complexity" evidence="2">
    <location>
        <begin position="374"/>
        <end position="383"/>
    </location>
</feature>
<feature type="compositionally biased region" description="Basic and acidic residues" evidence="2">
    <location>
        <begin position="394"/>
        <end position="406"/>
    </location>
</feature>
<feature type="compositionally biased region" description="Basic and acidic residues" evidence="2">
    <location>
        <begin position="361"/>
        <end position="371"/>
    </location>
</feature>
<feature type="region of interest" description="Disordered" evidence="2">
    <location>
        <begin position="243"/>
        <end position="1005"/>
    </location>
</feature>
<feature type="compositionally biased region" description="Low complexity" evidence="2">
    <location>
        <begin position="762"/>
        <end position="779"/>
    </location>
</feature>
<feature type="coiled-coil region" evidence="1">
    <location>
        <begin position="1342"/>
        <end position="1402"/>
    </location>
</feature>
<accession>A0ABN3GY40</accession>
<feature type="coiled-coil region" evidence="1">
    <location>
        <begin position="2221"/>
        <end position="2251"/>
    </location>
</feature>
<feature type="compositionally biased region" description="Basic and acidic residues" evidence="2">
    <location>
        <begin position="924"/>
        <end position="936"/>
    </location>
</feature>
<feature type="compositionally biased region" description="Basic and acidic residues" evidence="2">
    <location>
        <begin position="2002"/>
        <end position="2016"/>
    </location>
</feature>
<feature type="region of interest" description="Disordered" evidence="2">
    <location>
        <begin position="1"/>
        <end position="48"/>
    </location>
</feature>
<feature type="compositionally biased region" description="Polar residues" evidence="2">
    <location>
        <begin position="598"/>
        <end position="607"/>
    </location>
</feature>
<feature type="compositionally biased region" description="Basic and acidic residues" evidence="2">
    <location>
        <begin position="828"/>
        <end position="847"/>
    </location>
</feature>
<organism evidence="4 5">
    <name type="scientific">Saccharopolyspora halophila</name>
    <dbReference type="NCBI Taxonomy" id="405551"/>
    <lineage>
        <taxon>Bacteria</taxon>
        <taxon>Bacillati</taxon>
        <taxon>Actinomycetota</taxon>
        <taxon>Actinomycetes</taxon>
        <taxon>Pseudonocardiales</taxon>
        <taxon>Pseudonocardiaceae</taxon>
        <taxon>Saccharopolyspora</taxon>
    </lineage>
</organism>
<protein>
    <recommendedName>
        <fullName evidence="3">eCIS core domain-containing protein</fullName>
    </recommendedName>
</protein>
<feature type="region of interest" description="Disordered" evidence="2">
    <location>
        <begin position="1033"/>
        <end position="1277"/>
    </location>
</feature>
<feature type="region of interest" description="Disordered" evidence="2">
    <location>
        <begin position="197"/>
        <end position="217"/>
    </location>
</feature>
<feature type="compositionally biased region" description="Gly residues" evidence="2">
    <location>
        <begin position="866"/>
        <end position="875"/>
    </location>
</feature>
<comment type="caution">
    <text evidence="4">The sequence shown here is derived from an EMBL/GenBank/DDBJ whole genome shotgun (WGS) entry which is preliminary data.</text>
</comment>
<dbReference type="Pfam" id="PF13699">
    <property type="entry name" value="eCIS_core"/>
    <property type="match status" value="1"/>
</dbReference>
<dbReference type="SUPFAM" id="SSF48371">
    <property type="entry name" value="ARM repeat"/>
    <property type="match status" value="1"/>
</dbReference>
<feature type="compositionally biased region" description="Acidic residues" evidence="2">
    <location>
        <begin position="573"/>
        <end position="584"/>
    </location>
</feature>
<dbReference type="Gene3D" id="1.20.1170.10">
    <property type="match status" value="1"/>
</dbReference>
<feature type="compositionally biased region" description="Pro residues" evidence="2">
    <location>
        <begin position="552"/>
        <end position="563"/>
    </location>
</feature>
<feature type="compositionally biased region" description="Basic and acidic residues" evidence="2">
    <location>
        <begin position="1138"/>
        <end position="1148"/>
    </location>
</feature>
<feature type="compositionally biased region" description="Basic and acidic residues" evidence="2">
    <location>
        <begin position="1634"/>
        <end position="1656"/>
    </location>
</feature>
<feature type="domain" description="eCIS core" evidence="3">
    <location>
        <begin position="43"/>
        <end position="118"/>
    </location>
</feature>
<feature type="compositionally biased region" description="Basic and acidic residues" evidence="2">
    <location>
        <begin position="1947"/>
        <end position="1957"/>
    </location>
</feature>
<reference evidence="4 5" key="1">
    <citation type="journal article" date="2019" name="Int. J. Syst. Evol. Microbiol.">
        <title>The Global Catalogue of Microorganisms (GCM) 10K type strain sequencing project: providing services to taxonomists for standard genome sequencing and annotation.</title>
        <authorList>
            <consortium name="The Broad Institute Genomics Platform"/>
            <consortium name="The Broad Institute Genome Sequencing Center for Infectious Disease"/>
            <person name="Wu L."/>
            <person name="Ma J."/>
        </authorList>
    </citation>
    <scope>NUCLEOTIDE SEQUENCE [LARGE SCALE GENOMIC DNA]</scope>
    <source>
        <strain evidence="4 5">JCM 16221</strain>
    </source>
</reference>
<sequence>MSGPVPEHQQRSSQDNQRRKRKNRAPKNRTPEPKEIVSGAGQPLDLSTRRELEERLGHDFSRVRVHTDRDAGQLTDALGADAVAVGQDILFGPGKFRPGTTEGNHLLAHELLHTVQNPTGLGALRAGRDLGEVSLPQQAIEQEAESGSHDETAEVQPGRSSPGWLRYATVDADRTRAESLDPATLVDRMANGIIRSLRGDPEDRSKRTRRQLAHMSEEMREAVLDRLDSRLLSSEQERVLDLTEEVEHGDDLDNGALSAPEVEPDAEADMQLERETEHREAADRNQRENEPEQASAPEKEQTADTGAAGSTPENVEPSERAASNEPAADEERSTATVSAGQEAPSAGPQPAETEQSGESAAEDKSAQRADSEESGASPNSGSGEESEEQSSGGGDEKQGGAQHEKSGAGAEESGGETDGGKRSSKGEQQREGDEQESESQNRRGAAAPPDRERTKQDEQRDDRTGSPNEAGEHTPQADPISALDGTRNQDAEGPQEKPASPPAGGDSEVEVGGGEESAWDIKLKPEDFLPKQDLDVSGVPTADELEAGTPAPSMPSFPAPPPTKADQVHAEREAEDAEDAAEAQEADKQDDSGPPLESTPSIETETSPRPGDLSDLATEKAADPGTTRSGDPGGPKTADDPEQGPVEAQRAAQEAPGKPEGGKDEKGGAAKESAAKQEAQQPGANEDSRDSGSTGGERSESGSGGDSGSAASGEKQQTSGGDAARRPTGSEGSADAESPPDSKISPVTGKSEQSGDQADELSSPGSSSQSDSPQSGADSAARETGTESRKDTAPQSKATEQPARTAEASPKAPAPKSEETRSASPKPDVPEKAAEPKKPEGAAKQEESTGPEPAKSGPAPQPPRSGGRGAAGGAGAKPAGKGDEGKKGQPPPNLAGVAPEAGLRQASRLKPHQALHAMNGVDSAVDRDVGDEHQKLSSDPPAMQRPSGAPRTLEGKPKADAPAQYSDTPAKKADEPEKKNAEVKDQKKPEGELEAENVEEPSGWDTLLMGLGYLVGEIGSWFDSDVKPEDLAATFAGMPTEDDAMKEAKAGSAPGVQMQGKADQKSRDQDENVDEKGNEAQRTARDDSQRRMGEDQVYPNAPDEKLNGKVPGPQQAKGGGPAGSAGTGAVPEDAASEVAEHERGKEFRSSFGKGEQGLADAKKQKDKDTRDSKDEHRRSVDREVRKNSEQQGSKRQQTVGDVSGERQRWRSEQDAELNKLGSKKSDKRRKAEQDVDKHERDTDDKAEKRKKDDNDKIRQKGEDAQSEAKSKRDDTKKQAGNWVEKAFEWIKQKFIELRDKIISILQAARDAVVEFIDNFKLDIEELINSIRETIVNLIKTLIDDLIELAKAMLRAIVELANEIRRFITELIEQAIALVTKLAEQLKQLVNDLLDAIAKLLSDILNALKKAMDAAIKAVKDAVKAVLDFASKLLSGLGEFMMVAVDFLRDPGGWLAGAKGSAENGAKHHFFREVKSAVKTWFQQKIEEIVGVPKAVINKLIEGGLTLGWIVQQVWNAVVPQLPLILGELIITKVVAKLIPGAGWVMAVIDAIKTAIGALGEILRAFGAVLEWLKNVRKGGAGVLFAKAVAAGVVALLELAYEFLLSGIGKYVGKVGDRLKGIAKNIGKKGRRKQKDGQGGDDENSRNRPGRRTDQTRPRNTRTGEGTSGDERAHADLRNPRRGTDDRRNDSRENRNEADRQREDDRVSPNSAARQAANKPGKPGPDRDAPKPDRNQRGRTESDQDRRRREDNDRDRPDKDPKDRDQRQDKDNPDSRDRKPTDRDDSPSANDKDGNPKGKKDEDKPDTKPTPSAKPKADPPRKPREDTDTKKDQKKDDDKQKPKDDDTGTKKHDDKDTNREDDNSDSNRRRDDGSQRKDDDPNRKKDEDGPDKRKDSDSNDKKSKSRTNKDDGNPGRPKSKPAKDKTRKDEKKKKDDSLQAKLRRIHRHLEPKLDRGIPEPTHLELLEEFRRFYRLTRLWKKGGDSFRIWGKGSPEKPGPTRGVHTDENEDKTKKDKLPATIYPNSSDGRRAPSKSKVQYLHSPIRPGQDANDAEPGNPLGWRREMHDWPDVIVRMHLITETMGGTAHGSNLVPAPSRTNSRFDAKVERKAVAAAKKSDESMTWYKVQVQFHSAPWQNFPSRITGTWGRYKKSGDSWTEKAAKGGATYSEPVYTPRVPDEDWQVRANDPFESKTRFKRAFGLKRPMGEHKSRTLDRVVKNIIKTAKKGDAQTAEKLIEKLEEMEKRSRSKYKDADLFREIKEGIRQADLKDLIDFNPQIKQ</sequence>
<feature type="compositionally biased region" description="Gly residues" evidence="2">
    <location>
        <begin position="1117"/>
        <end position="1126"/>
    </location>
</feature>
<feature type="compositionally biased region" description="Basic and acidic residues" evidence="2">
    <location>
        <begin position="271"/>
        <end position="290"/>
    </location>
</feature>
<feature type="region of interest" description="Disordered" evidence="2">
    <location>
        <begin position="1625"/>
        <end position="1957"/>
    </location>
</feature>
<feature type="compositionally biased region" description="Basic and acidic residues" evidence="2">
    <location>
        <begin position="780"/>
        <end position="792"/>
    </location>
</feature>
<feature type="compositionally biased region" description="Basic and acidic residues" evidence="2">
    <location>
        <begin position="1203"/>
        <end position="1217"/>
    </location>
</feature>
<keyword evidence="1" id="KW-0175">Coiled coil</keyword>
<feature type="region of interest" description="Disordered" evidence="2">
    <location>
        <begin position="1983"/>
        <end position="2035"/>
    </location>
</feature>
<dbReference type="SUPFAM" id="SSF58113">
    <property type="entry name" value="Apolipoprotein A-I"/>
    <property type="match status" value="1"/>
</dbReference>
<evidence type="ECO:0000256" key="2">
    <source>
        <dbReference type="SAM" id="MobiDB-lite"/>
    </source>
</evidence>
<feature type="compositionally biased region" description="Basic and acidic residues" evidence="2">
    <location>
        <begin position="449"/>
        <end position="464"/>
    </location>
</feature>
<feature type="compositionally biased region" description="Polar residues" evidence="2">
    <location>
        <begin position="1189"/>
        <end position="1200"/>
    </location>
</feature>
<dbReference type="InterPro" id="IPR025295">
    <property type="entry name" value="eCIS_core_dom"/>
</dbReference>